<evidence type="ECO:0000256" key="2">
    <source>
        <dbReference type="ARBA" id="ARBA00022801"/>
    </source>
</evidence>
<dbReference type="InterPro" id="IPR036380">
    <property type="entry name" value="Isochorismatase-like_sf"/>
</dbReference>
<dbReference type="Pfam" id="PF00857">
    <property type="entry name" value="Isochorismatase"/>
    <property type="match status" value="1"/>
</dbReference>
<dbReference type="SUPFAM" id="SSF52499">
    <property type="entry name" value="Isochorismatase-like hydrolases"/>
    <property type="match status" value="1"/>
</dbReference>
<gene>
    <name evidence="4" type="ORF">D4T97_010630</name>
</gene>
<dbReference type="AlphaFoldDB" id="A0A429Y004"/>
<reference evidence="4" key="1">
    <citation type="submission" date="2018-12" db="EMBL/GenBank/DDBJ databases">
        <authorList>
            <person name="Sun L."/>
            <person name="Chen Z."/>
        </authorList>
    </citation>
    <scope>NUCLEOTIDE SEQUENCE [LARGE SCALE GENOMIC DNA]</scope>
    <source>
        <strain evidence="4">3-2-2</strain>
    </source>
</reference>
<accession>A0A429Y004</accession>
<dbReference type="InterPro" id="IPR000868">
    <property type="entry name" value="Isochorismatase-like_dom"/>
</dbReference>
<evidence type="ECO:0000313" key="4">
    <source>
        <dbReference type="EMBL" id="RST74401.1"/>
    </source>
</evidence>
<dbReference type="PANTHER" id="PTHR43540">
    <property type="entry name" value="PEROXYUREIDOACRYLATE/UREIDOACRYLATE AMIDOHYDROLASE-RELATED"/>
    <property type="match status" value="1"/>
</dbReference>
<dbReference type="GO" id="GO:0016787">
    <property type="term" value="F:hydrolase activity"/>
    <property type="evidence" value="ECO:0007669"/>
    <property type="project" value="UniProtKB-KW"/>
</dbReference>
<organism evidence="4 5">
    <name type="scientific">Siminovitchia acidinfaciens</name>
    <dbReference type="NCBI Taxonomy" id="2321395"/>
    <lineage>
        <taxon>Bacteria</taxon>
        <taxon>Bacillati</taxon>
        <taxon>Bacillota</taxon>
        <taxon>Bacilli</taxon>
        <taxon>Bacillales</taxon>
        <taxon>Bacillaceae</taxon>
        <taxon>Siminovitchia</taxon>
    </lineage>
</organism>
<dbReference type="PANTHER" id="PTHR43540:SF6">
    <property type="entry name" value="ISOCHORISMATASE-LIKE DOMAIN-CONTAINING PROTEIN"/>
    <property type="match status" value="1"/>
</dbReference>
<dbReference type="Proteomes" id="UP000287156">
    <property type="component" value="Unassembled WGS sequence"/>
</dbReference>
<proteinExistence type="inferred from homology"/>
<protein>
    <submittedName>
        <fullName evidence="4">Isochorismatase family protein</fullName>
    </submittedName>
</protein>
<dbReference type="OrthoDB" id="257098at2"/>
<sequence>MKKHRYRAFFGTYLDIILRDKGIETVVIVGLTTEDCCFAAARDAMYGGYKM</sequence>
<feature type="domain" description="Isochorismatase-like" evidence="3">
    <location>
        <begin position="2"/>
        <end position="50"/>
    </location>
</feature>
<name>A0A429Y004_9BACI</name>
<evidence type="ECO:0000313" key="5">
    <source>
        <dbReference type="Proteomes" id="UP000287156"/>
    </source>
</evidence>
<comment type="caution">
    <text evidence="4">The sequence shown here is derived from an EMBL/GenBank/DDBJ whole genome shotgun (WGS) entry which is preliminary data.</text>
</comment>
<dbReference type="EMBL" id="QYTV02000004">
    <property type="protein sequence ID" value="RST74401.1"/>
    <property type="molecule type" value="Genomic_DNA"/>
</dbReference>
<evidence type="ECO:0000259" key="3">
    <source>
        <dbReference type="Pfam" id="PF00857"/>
    </source>
</evidence>
<comment type="similarity">
    <text evidence="1">Belongs to the isochorismatase family.</text>
</comment>
<keyword evidence="2" id="KW-0378">Hydrolase</keyword>
<keyword evidence="5" id="KW-1185">Reference proteome</keyword>
<dbReference type="Gene3D" id="3.40.50.850">
    <property type="entry name" value="Isochorismatase-like"/>
    <property type="match status" value="1"/>
</dbReference>
<evidence type="ECO:0000256" key="1">
    <source>
        <dbReference type="ARBA" id="ARBA00006336"/>
    </source>
</evidence>
<dbReference type="InterPro" id="IPR050272">
    <property type="entry name" value="Isochorismatase-like_hydrls"/>
</dbReference>